<dbReference type="Proteomes" id="UP000008810">
    <property type="component" value="Chromosome 5"/>
</dbReference>
<dbReference type="PANTHER" id="PTHR33165:SF58">
    <property type="entry name" value="OS05G0123400 PROTEIN"/>
    <property type="match status" value="1"/>
</dbReference>
<evidence type="ECO:0000256" key="1">
    <source>
        <dbReference type="SAM" id="MobiDB-lite"/>
    </source>
</evidence>
<proteinExistence type="predicted"/>
<feature type="compositionally biased region" description="Low complexity" evidence="1">
    <location>
        <begin position="70"/>
        <end position="86"/>
    </location>
</feature>
<gene>
    <name evidence="3" type="ORF">BRADI_5g02231v3</name>
</gene>
<dbReference type="EnsemblPlants" id="KQJ81680">
    <property type="protein sequence ID" value="KQJ81680"/>
    <property type="gene ID" value="BRADI_5g02231v3"/>
</dbReference>
<dbReference type="EMBL" id="CM000884">
    <property type="protein sequence ID" value="KQJ81680.1"/>
    <property type="molecule type" value="Genomic_DNA"/>
</dbReference>
<name>A0A0Q3I6I7_BRADI</name>
<dbReference type="AlphaFoldDB" id="A0A0Q3I6I7"/>
<dbReference type="Pfam" id="PF03478">
    <property type="entry name" value="Beta-prop_KIB1-4"/>
    <property type="match status" value="1"/>
</dbReference>
<feature type="region of interest" description="Disordered" evidence="1">
    <location>
        <begin position="68"/>
        <end position="94"/>
    </location>
</feature>
<accession>A0A0Q3I6I7</accession>
<dbReference type="PANTHER" id="PTHR33165">
    <property type="entry name" value="F-BOX DOMAIN CONTAINING PROTEIN-LIKE-RELATED"/>
    <property type="match status" value="1"/>
</dbReference>
<feature type="region of interest" description="Disordered" evidence="1">
    <location>
        <begin position="1"/>
        <end position="35"/>
    </location>
</feature>
<evidence type="ECO:0000313" key="4">
    <source>
        <dbReference type="EnsemblPlants" id="KQJ81680"/>
    </source>
</evidence>
<feature type="non-terminal residue" evidence="3">
    <location>
        <position position="1"/>
    </location>
</feature>
<feature type="compositionally biased region" description="Low complexity" evidence="1">
    <location>
        <begin position="108"/>
        <end position="144"/>
    </location>
</feature>
<reference evidence="3" key="2">
    <citation type="submission" date="2017-06" db="EMBL/GenBank/DDBJ databases">
        <title>WGS assembly of Brachypodium distachyon.</title>
        <authorList>
            <consortium name="The International Brachypodium Initiative"/>
            <person name="Lucas S."/>
            <person name="Harmon-Smith M."/>
            <person name="Lail K."/>
            <person name="Tice H."/>
            <person name="Grimwood J."/>
            <person name="Bruce D."/>
            <person name="Barry K."/>
            <person name="Shu S."/>
            <person name="Lindquist E."/>
            <person name="Wang M."/>
            <person name="Pitluck S."/>
            <person name="Vogel J.P."/>
            <person name="Garvin D.F."/>
            <person name="Mockler T.C."/>
            <person name="Schmutz J."/>
            <person name="Rokhsar D."/>
            <person name="Bevan M.W."/>
        </authorList>
    </citation>
    <scope>NUCLEOTIDE SEQUENCE</scope>
    <source>
        <strain evidence="3">Bd21</strain>
    </source>
</reference>
<evidence type="ECO:0000259" key="2">
    <source>
        <dbReference type="Pfam" id="PF03478"/>
    </source>
</evidence>
<feature type="compositionally biased region" description="Basic and acidic residues" evidence="1">
    <location>
        <begin position="1"/>
        <end position="19"/>
    </location>
</feature>
<reference evidence="4" key="3">
    <citation type="submission" date="2018-08" db="UniProtKB">
        <authorList>
            <consortium name="EnsemblPlants"/>
        </authorList>
    </citation>
    <scope>IDENTIFICATION</scope>
    <source>
        <strain evidence="4">cv. Bd21</strain>
    </source>
</reference>
<dbReference type="OrthoDB" id="583300at2759"/>
<sequence length="473" mass="51757">SHESRRRQEHEAGSVRRELAAAPPHPRKAGSDLNRAYEEATWRRSPFLANGEIGPACRRYHWTTSPTGCSATTWPSTSASAPPARTGEPAPLTHARAVTSTAASALAAGSCSPTTPTAPAAASSTSSRARSPTSTSQSSRSATTWKPPPRASCSCATGTAMPLVLNPLTKTLTHLPPITVELESVYPSACPQRLVYAGISDETSPPTIVLFVRGKVCAILYAKLGDQRWADMEDDAVRSLPFFRFPSYETLLDYITHLSVSTILGSIYLASFEGNILKFVLHPKPMLVPVAISQPFNKSPSRSTFYLVPVYDHTGMIMVRYYPNLDHLTVRERASMKSRKNRDVIKMDGHLRKCTWRPIQVFKVDLTGNRLVQVEDIGHRTLFVGSLASLSLCSKRCPSVPGNAVYFGVIRTKLSNIGVRYLGDKSIDPPIEFVLVDANPNSCCFKQPLPLARPCTLQEYLVCYTAAYCGLKD</sequence>
<protein>
    <recommendedName>
        <fullName evidence="2">KIB1-4 beta-propeller domain-containing protein</fullName>
    </recommendedName>
</protein>
<reference evidence="3 4" key="1">
    <citation type="journal article" date="2010" name="Nature">
        <title>Genome sequencing and analysis of the model grass Brachypodium distachyon.</title>
        <authorList>
            <consortium name="International Brachypodium Initiative"/>
        </authorList>
    </citation>
    <scope>NUCLEOTIDE SEQUENCE [LARGE SCALE GENOMIC DNA]</scope>
    <source>
        <strain evidence="3 4">Bd21</strain>
    </source>
</reference>
<feature type="region of interest" description="Disordered" evidence="1">
    <location>
        <begin position="108"/>
        <end position="151"/>
    </location>
</feature>
<evidence type="ECO:0000313" key="3">
    <source>
        <dbReference type="EMBL" id="KQJ81680.1"/>
    </source>
</evidence>
<dbReference type="Gramene" id="KQJ81680">
    <property type="protein sequence ID" value="KQJ81680"/>
    <property type="gene ID" value="BRADI_5g02231v3"/>
</dbReference>
<feature type="domain" description="KIB1-4 beta-propeller" evidence="2">
    <location>
        <begin position="164"/>
        <end position="407"/>
    </location>
</feature>
<dbReference type="InterPro" id="IPR005174">
    <property type="entry name" value="KIB1-4_b-propeller"/>
</dbReference>
<dbReference type="FunCoup" id="A0A0Q3I6I7">
    <property type="interactions" value="252"/>
</dbReference>
<organism evidence="3">
    <name type="scientific">Brachypodium distachyon</name>
    <name type="common">Purple false brome</name>
    <name type="synonym">Trachynia distachya</name>
    <dbReference type="NCBI Taxonomy" id="15368"/>
    <lineage>
        <taxon>Eukaryota</taxon>
        <taxon>Viridiplantae</taxon>
        <taxon>Streptophyta</taxon>
        <taxon>Embryophyta</taxon>
        <taxon>Tracheophyta</taxon>
        <taxon>Spermatophyta</taxon>
        <taxon>Magnoliopsida</taxon>
        <taxon>Liliopsida</taxon>
        <taxon>Poales</taxon>
        <taxon>Poaceae</taxon>
        <taxon>BOP clade</taxon>
        <taxon>Pooideae</taxon>
        <taxon>Stipodae</taxon>
        <taxon>Brachypodieae</taxon>
        <taxon>Brachypodium</taxon>
    </lineage>
</organism>
<keyword evidence="5" id="KW-1185">Reference proteome</keyword>
<evidence type="ECO:0000313" key="5">
    <source>
        <dbReference type="Proteomes" id="UP000008810"/>
    </source>
</evidence>
<dbReference type="InParanoid" id="A0A0Q3I6I7"/>